<evidence type="ECO:0000256" key="1">
    <source>
        <dbReference type="ARBA" id="ARBA00004571"/>
    </source>
</evidence>
<dbReference type="Gene3D" id="2.40.170.20">
    <property type="entry name" value="TonB-dependent receptor, beta-barrel domain"/>
    <property type="match status" value="1"/>
</dbReference>
<evidence type="ECO:0000313" key="14">
    <source>
        <dbReference type="Proteomes" id="UP000198611"/>
    </source>
</evidence>
<gene>
    <name evidence="13" type="ORF">SAMN05660831_00642</name>
</gene>
<keyword evidence="14" id="KW-1185">Reference proteome</keyword>
<dbReference type="STRING" id="1123397.SAMN05660831_00642"/>
<dbReference type="SUPFAM" id="SSF56935">
    <property type="entry name" value="Porins"/>
    <property type="match status" value="1"/>
</dbReference>
<proteinExistence type="inferred from homology"/>
<protein>
    <submittedName>
        <fullName evidence="13">Iron complex outermembrane recepter protein</fullName>
    </submittedName>
</protein>
<evidence type="ECO:0000256" key="3">
    <source>
        <dbReference type="ARBA" id="ARBA00022452"/>
    </source>
</evidence>
<evidence type="ECO:0000256" key="10">
    <source>
        <dbReference type="SAM" id="SignalP"/>
    </source>
</evidence>
<evidence type="ECO:0000259" key="11">
    <source>
        <dbReference type="Pfam" id="PF00593"/>
    </source>
</evidence>
<evidence type="ECO:0000256" key="9">
    <source>
        <dbReference type="RuleBase" id="RU003357"/>
    </source>
</evidence>
<keyword evidence="3 8" id="KW-1134">Transmembrane beta strand</keyword>
<keyword evidence="10" id="KW-0732">Signal</keyword>
<name>A0A1I1P6S9_9GAMM</name>
<dbReference type="PANTHER" id="PTHR30069">
    <property type="entry name" value="TONB-DEPENDENT OUTER MEMBRANE RECEPTOR"/>
    <property type="match status" value="1"/>
</dbReference>
<dbReference type="GO" id="GO:0009279">
    <property type="term" value="C:cell outer membrane"/>
    <property type="evidence" value="ECO:0007669"/>
    <property type="project" value="UniProtKB-SubCell"/>
</dbReference>
<evidence type="ECO:0000256" key="7">
    <source>
        <dbReference type="ARBA" id="ARBA00023237"/>
    </source>
</evidence>
<dbReference type="Gene3D" id="2.170.130.10">
    <property type="entry name" value="TonB-dependent receptor, plug domain"/>
    <property type="match status" value="1"/>
</dbReference>
<dbReference type="Pfam" id="PF00593">
    <property type="entry name" value="TonB_dep_Rec_b-barrel"/>
    <property type="match status" value="1"/>
</dbReference>
<keyword evidence="2 8" id="KW-0813">Transport</keyword>
<evidence type="ECO:0000256" key="4">
    <source>
        <dbReference type="ARBA" id="ARBA00022692"/>
    </source>
</evidence>
<reference evidence="13 14" key="1">
    <citation type="submission" date="2016-10" db="EMBL/GenBank/DDBJ databases">
        <authorList>
            <person name="de Groot N.N."/>
        </authorList>
    </citation>
    <scope>NUCLEOTIDE SEQUENCE [LARGE SCALE GENOMIC DNA]</scope>
    <source>
        <strain evidence="13 14">HL3</strain>
    </source>
</reference>
<dbReference type="AlphaFoldDB" id="A0A1I1P6S9"/>
<evidence type="ECO:0000256" key="6">
    <source>
        <dbReference type="ARBA" id="ARBA00023136"/>
    </source>
</evidence>
<feature type="chain" id="PRO_5011571977" evidence="10">
    <location>
        <begin position="23"/>
        <end position="654"/>
    </location>
</feature>
<dbReference type="EMBL" id="FOMJ01000001">
    <property type="protein sequence ID" value="SFD05661.1"/>
    <property type="molecule type" value="Genomic_DNA"/>
</dbReference>
<evidence type="ECO:0000256" key="8">
    <source>
        <dbReference type="PROSITE-ProRule" id="PRU01360"/>
    </source>
</evidence>
<dbReference type="GO" id="GO:0015344">
    <property type="term" value="F:siderophore uptake transmembrane transporter activity"/>
    <property type="evidence" value="ECO:0007669"/>
    <property type="project" value="TreeGrafter"/>
</dbReference>
<dbReference type="InterPro" id="IPR012910">
    <property type="entry name" value="Plug_dom"/>
</dbReference>
<dbReference type="OrthoDB" id="5332150at2"/>
<dbReference type="Proteomes" id="UP000198611">
    <property type="component" value="Unassembled WGS sequence"/>
</dbReference>
<dbReference type="RefSeq" id="WP_093427278.1">
    <property type="nucleotide sequence ID" value="NZ_FOMJ01000001.1"/>
</dbReference>
<comment type="subcellular location">
    <subcellularLocation>
        <location evidence="1 8">Cell outer membrane</location>
        <topology evidence="1 8">Multi-pass membrane protein</topology>
    </subcellularLocation>
</comment>
<accession>A0A1I1P6S9</accession>
<comment type="similarity">
    <text evidence="8 9">Belongs to the TonB-dependent receptor family.</text>
</comment>
<keyword evidence="6 8" id="KW-0472">Membrane</keyword>
<evidence type="ECO:0000256" key="5">
    <source>
        <dbReference type="ARBA" id="ARBA00023077"/>
    </source>
</evidence>
<dbReference type="InterPro" id="IPR000531">
    <property type="entry name" value="Beta-barrel_TonB"/>
</dbReference>
<feature type="domain" description="TonB-dependent receptor plug" evidence="12">
    <location>
        <begin position="47"/>
        <end position="133"/>
    </location>
</feature>
<evidence type="ECO:0000259" key="12">
    <source>
        <dbReference type="Pfam" id="PF07715"/>
    </source>
</evidence>
<evidence type="ECO:0000313" key="13">
    <source>
        <dbReference type="EMBL" id="SFD05661.1"/>
    </source>
</evidence>
<sequence length="654" mass="70395">MDQPTRIATLVTLALAAGSATAEELTPIRVEATDPPRRMSLTPEATAADGGEALRELPGVDAIRMGGHGIDPVIRGQSGNRLNVLLGDGYAFGGCPNRMDPPSAYASPGLYDEMVVEKGVTGVTAGAGGPGGTVRFQRTAPAVSDDRPVTGRVGASGGTNGVPLAGHADVAVGSDDGYLRLLGEHKDADSYEDGNGDEVHSAWRSRTLGAVAGWTPDDETGLEVTVEENRQDHVLYAGSGMDVPESIREHAGLSGHWAAAGLKWEASLNASDVEHLMDNYTYRDAAMRMAAPTEAQTRDARLATTGHLGGGEWTLGVDALRVERDASRINKDSDTEVARMWPDVRRQRAGAFGEWVGPAAGAEWTAGLRVDRMSAEARAADETVEMNNTPSTLYADAYGTDTTDWDSTEVGGVVRAVWTVGQGGWVETGLSRSVRAPDATERFMAAPTWIGNPDLEAETHHQIDLGAGWRQGPWQARAALWYDDVADYIDRYKGANDETLYGNYDATLYGSEWEAGYRPETGAGLQLTAWSTYGHNEDEERPLDRIPPLKARLTADWKARAWEVAAHLTAAGEQDRIHDKTTGGQDPGETAGYAVLDLEGRWQVAERWHLTGGVRNVLDRAYHQHLQTGNGFDENVDAVNEPGRQAWIAMEVML</sequence>
<dbReference type="InterPro" id="IPR037066">
    <property type="entry name" value="Plug_dom_sf"/>
</dbReference>
<dbReference type="InterPro" id="IPR036942">
    <property type="entry name" value="Beta-barrel_TonB_sf"/>
</dbReference>
<keyword evidence="5 9" id="KW-0798">TonB box</keyword>
<evidence type="ECO:0000256" key="2">
    <source>
        <dbReference type="ARBA" id="ARBA00022448"/>
    </source>
</evidence>
<feature type="domain" description="TonB-dependent receptor-like beta-barrel" evidence="11">
    <location>
        <begin position="189"/>
        <end position="617"/>
    </location>
</feature>
<dbReference type="GO" id="GO:0044718">
    <property type="term" value="P:siderophore transmembrane transport"/>
    <property type="evidence" value="ECO:0007669"/>
    <property type="project" value="TreeGrafter"/>
</dbReference>
<dbReference type="PROSITE" id="PS52016">
    <property type="entry name" value="TONB_DEPENDENT_REC_3"/>
    <property type="match status" value="1"/>
</dbReference>
<dbReference type="InterPro" id="IPR039426">
    <property type="entry name" value="TonB-dep_rcpt-like"/>
</dbReference>
<dbReference type="PANTHER" id="PTHR30069:SF49">
    <property type="entry name" value="OUTER MEMBRANE PROTEIN C"/>
    <property type="match status" value="1"/>
</dbReference>
<keyword evidence="4 8" id="KW-0812">Transmembrane</keyword>
<keyword evidence="7 8" id="KW-0998">Cell outer membrane</keyword>
<organism evidence="13 14">
    <name type="scientific">Thiohalospira halophila DSM 15071</name>
    <dbReference type="NCBI Taxonomy" id="1123397"/>
    <lineage>
        <taxon>Bacteria</taxon>
        <taxon>Pseudomonadati</taxon>
        <taxon>Pseudomonadota</taxon>
        <taxon>Gammaproteobacteria</taxon>
        <taxon>Thiohalospirales</taxon>
        <taxon>Thiohalospiraceae</taxon>
        <taxon>Thiohalospira</taxon>
    </lineage>
</organism>
<feature type="signal peptide" evidence="10">
    <location>
        <begin position="1"/>
        <end position="22"/>
    </location>
</feature>
<dbReference type="Pfam" id="PF07715">
    <property type="entry name" value="Plug"/>
    <property type="match status" value="1"/>
</dbReference>